<keyword evidence="3" id="KW-1003">Cell membrane</keyword>
<reference evidence="10 11" key="1">
    <citation type="submission" date="2016-10" db="EMBL/GenBank/DDBJ databases">
        <authorList>
            <person name="de Groot N.N."/>
        </authorList>
    </citation>
    <scope>NUCLEOTIDE SEQUENCE [LARGE SCALE GENOMIC DNA]</scope>
    <source>
        <strain evidence="10 11">CGMCC 4.2023</strain>
    </source>
</reference>
<gene>
    <name evidence="10" type="ORF">SAMN05216223_104106</name>
</gene>
<dbReference type="AlphaFoldDB" id="A0A1H5YR02"/>
<evidence type="ECO:0000256" key="2">
    <source>
        <dbReference type="ARBA" id="ARBA00022448"/>
    </source>
</evidence>
<dbReference type="InterPro" id="IPR036259">
    <property type="entry name" value="MFS_trans_sf"/>
</dbReference>
<evidence type="ECO:0000259" key="9">
    <source>
        <dbReference type="PROSITE" id="PS50850"/>
    </source>
</evidence>
<evidence type="ECO:0000256" key="8">
    <source>
        <dbReference type="SAM" id="Phobius"/>
    </source>
</evidence>
<dbReference type="PROSITE" id="PS50850">
    <property type="entry name" value="MFS"/>
    <property type="match status" value="1"/>
</dbReference>
<accession>A0A1H5YR02</accession>
<dbReference type="Pfam" id="PF07690">
    <property type="entry name" value="MFS_1"/>
    <property type="match status" value="1"/>
</dbReference>
<evidence type="ECO:0000313" key="11">
    <source>
        <dbReference type="Proteomes" id="UP000236754"/>
    </source>
</evidence>
<organism evidence="10 11">
    <name type="scientific">Actinacidiphila yanglinensis</name>
    <dbReference type="NCBI Taxonomy" id="310779"/>
    <lineage>
        <taxon>Bacteria</taxon>
        <taxon>Bacillati</taxon>
        <taxon>Actinomycetota</taxon>
        <taxon>Actinomycetes</taxon>
        <taxon>Kitasatosporales</taxon>
        <taxon>Streptomycetaceae</taxon>
        <taxon>Actinacidiphila</taxon>
    </lineage>
</organism>
<feature type="transmembrane region" description="Helical" evidence="8">
    <location>
        <begin position="313"/>
        <end position="331"/>
    </location>
</feature>
<dbReference type="Gene3D" id="1.20.1250.20">
    <property type="entry name" value="MFS general substrate transporter like domains"/>
    <property type="match status" value="2"/>
</dbReference>
<feature type="transmembrane region" description="Helical" evidence="8">
    <location>
        <begin position="398"/>
        <end position="424"/>
    </location>
</feature>
<dbReference type="EMBL" id="FNVU01000004">
    <property type="protein sequence ID" value="SEG26521.1"/>
    <property type="molecule type" value="Genomic_DNA"/>
</dbReference>
<dbReference type="InterPro" id="IPR020846">
    <property type="entry name" value="MFS_dom"/>
</dbReference>
<feature type="transmembrane region" description="Helical" evidence="8">
    <location>
        <begin position="444"/>
        <end position="463"/>
    </location>
</feature>
<feature type="transmembrane region" description="Helical" evidence="8">
    <location>
        <begin position="90"/>
        <end position="114"/>
    </location>
</feature>
<dbReference type="GO" id="GO:0022857">
    <property type="term" value="F:transmembrane transporter activity"/>
    <property type="evidence" value="ECO:0007669"/>
    <property type="project" value="InterPro"/>
</dbReference>
<evidence type="ECO:0000256" key="1">
    <source>
        <dbReference type="ARBA" id="ARBA00004651"/>
    </source>
</evidence>
<feature type="transmembrane region" description="Helical" evidence="8">
    <location>
        <begin position="277"/>
        <end position="301"/>
    </location>
</feature>
<evidence type="ECO:0000256" key="4">
    <source>
        <dbReference type="ARBA" id="ARBA00022692"/>
    </source>
</evidence>
<evidence type="ECO:0000256" key="7">
    <source>
        <dbReference type="SAM" id="MobiDB-lite"/>
    </source>
</evidence>
<dbReference type="InterPro" id="IPR011701">
    <property type="entry name" value="MFS"/>
</dbReference>
<dbReference type="PANTHER" id="PTHR43266">
    <property type="entry name" value="MACROLIDE-EFFLUX PROTEIN"/>
    <property type="match status" value="1"/>
</dbReference>
<keyword evidence="2" id="KW-0813">Transport</keyword>
<sequence length="474" mass="49213">MLRMDAVGDGAGQPGQEPEQVPLRASESEAGAERAGPEQPGAGTGLRRNRDWRALWFGQAVSVLGDNIFDITVVLWVGTVIARGASWAPVAVGAVLIAAMLPVLLLGPIAGVFADRWNHRRTMLSTDLIRTVLTLTLLTVPLSGDALPRAVQLAFVYTVVALNAAAAQFFSPARFALIARTVPPADRAQASSLTQASSSLAAVIGPPLAAPLLYTVGVRWALVANAGSFAVSFLAVRRVQGAGDLDPEVADRRTAALFQGVMTDFREGVRAFAGSRVLVAVCSATAVAMVGVGALNVLDVFFVSDNLHAQAKWLGFLGAAFGLGSVLGALLNGPVARRIGVRNVFWLGLVVAGVLMLAYSRVSSLAWAVPLLFLAGLPISAINAVLGPLIMDSTPRELLGRVIALINPAIQLASVLSMALATVLTSTVLLHFHASVLGVHLGPIDTVFGVAALLMVAAGLLALRTLRPAPPAQG</sequence>
<dbReference type="PANTHER" id="PTHR43266:SF2">
    <property type="entry name" value="MAJOR FACILITATOR SUPERFAMILY (MFS) PROFILE DOMAIN-CONTAINING PROTEIN"/>
    <property type="match status" value="1"/>
</dbReference>
<comment type="subcellular location">
    <subcellularLocation>
        <location evidence="1">Cell membrane</location>
        <topology evidence="1">Multi-pass membrane protein</topology>
    </subcellularLocation>
</comment>
<keyword evidence="6 8" id="KW-0472">Membrane</keyword>
<protein>
    <submittedName>
        <fullName evidence="10">Predicted arabinose efflux permease, MFS family</fullName>
    </submittedName>
</protein>
<dbReference type="GO" id="GO:0005886">
    <property type="term" value="C:plasma membrane"/>
    <property type="evidence" value="ECO:0007669"/>
    <property type="project" value="UniProtKB-SubCell"/>
</dbReference>
<keyword evidence="11" id="KW-1185">Reference proteome</keyword>
<feature type="transmembrane region" description="Helical" evidence="8">
    <location>
        <begin position="343"/>
        <end position="359"/>
    </location>
</feature>
<feature type="transmembrane region" description="Helical" evidence="8">
    <location>
        <begin position="365"/>
        <end position="386"/>
    </location>
</feature>
<name>A0A1H5YR02_9ACTN</name>
<evidence type="ECO:0000256" key="5">
    <source>
        <dbReference type="ARBA" id="ARBA00022989"/>
    </source>
</evidence>
<proteinExistence type="predicted"/>
<dbReference type="CDD" id="cd06173">
    <property type="entry name" value="MFS_MefA_like"/>
    <property type="match status" value="1"/>
</dbReference>
<evidence type="ECO:0000256" key="3">
    <source>
        <dbReference type="ARBA" id="ARBA00022475"/>
    </source>
</evidence>
<feature type="transmembrane region" description="Helical" evidence="8">
    <location>
        <begin position="54"/>
        <end position="78"/>
    </location>
</feature>
<feature type="domain" description="Major facilitator superfamily (MFS) profile" evidence="9">
    <location>
        <begin position="51"/>
        <end position="470"/>
    </location>
</feature>
<dbReference type="Proteomes" id="UP000236754">
    <property type="component" value="Unassembled WGS sequence"/>
</dbReference>
<feature type="region of interest" description="Disordered" evidence="7">
    <location>
        <begin position="1"/>
        <end position="46"/>
    </location>
</feature>
<keyword evidence="5 8" id="KW-1133">Transmembrane helix</keyword>
<evidence type="ECO:0000256" key="6">
    <source>
        <dbReference type="ARBA" id="ARBA00023136"/>
    </source>
</evidence>
<evidence type="ECO:0000313" key="10">
    <source>
        <dbReference type="EMBL" id="SEG26521.1"/>
    </source>
</evidence>
<dbReference type="SUPFAM" id="SSF103473">
    <property type="entry name" value="MFS general substrate transporter"/>
    <property type="match status" value="1"/>
</dbReference>
<keyword evidence="4 8" id="KW-0812">Transmembrane</keyword>